<accession>A0A0R2K2D6</accession>
<proteinExistence type="predicted"/>
<evidence type="ECO:0000313" key="3">
    <source>
        <dbReference type="EMBL" id="SER95354.1"/>
    </source>
</evidence>
<reference evidence="3 5" key="2">
    <citation type="submission" date="2016-10" db="EMBL/GenBank/DDBJ databases">
        <authorList>
            <person name="Varghese N."/>
            <person name="Submissions S."/>
        </authorList>
    </citation>
    <scope>NUCLEOTIDE SEQUENCE [LARGE SCALE GENOMIC DNA]</scope>
    <source>
        <strain evidence="3 5">CGMCC 1.3889</strain>
    </source>
</reference>
<keyword evidence="5" id="KW-1185">Reference proteome</keyword>
<gene>
    <name evidence="2" type="ORF">IV87_GL001500</name>
    <name evidence="3" type="ORF">SAMN04487973_1337</name>
</gene>
<organism evidence="2 4">
    <name type="scientific">Pediococcus ethanolidurans</name>
    <dbReference type="NCBI Taxonomy" id="319653"/>
    <lineage>
        <taxon>Bacteria</taxon>
        <taxon>Bacillati</taxon>
        <taxon>Bacillota</taxon>
        <taxon>Bacilli</taxon>
        <taxon>Lactobacillales</taxon>
        <taxon>Lactobacillaceae</taxon>
        <taxon>Pediococcus</taxon>
    </lineage>
</organism>
<comment type="caution">
    <text evidence="2">The sequence shown here is derived from an EMBL/GenBank/DDBJ whole genome shotgun (WGS) entry which is preliminary data.</text>
</comment>
<keyword evidence="1" id="KW-0472">Membrane</keyword>
<dbReference type="STRING" id="319653.SAMN04487973_1337"/>
<dbReference type="Proteomes" id="UP000051749">
    <property type="component" value="Unassembled WGS sequence"/>
</dbReference>
<evidence type="ECO:0000313" key="5">
    <source>
        <dbReference type="Proteomes" id="UP000182818"/>
    </source>
</evidence>
<evidence type="ECO:0000313" key="2">
    <source>
        <dbReference type="EMBL" id="KRN81196.1"/>
    </source>
</evidence>
<dbReference type="RefSeq" id="WP_057808012.1">
    <property type="nucleotide sequence ID" value="NZ_BJYP01000055.1"/>
</dbReference>
<protein>
    <submittedName>
        <fullName evidence="2">Uncharacterized protein</fullName>
    </submittedName>
</protein>
<dbReference type="PATRIC" id="fig|319653.3.peg.1524"/>
<keyword evidence="1" id="KW-1133">Transmembrane helix</keyword>
<reference evidence="2 4" key="1">
    <citation type="journal article" date="2015" name="Genome Announc.">
        <title>Expanding the biotechnology potential of lactobacilli through comparative genomics of 213 strains and associated genera.</title>
        <authorList>
            <person name="Sun Z."/>
            <person name="Harris H.M."/>
            <person name="McCann A."/>
            <person name="Guo C."/>
            <person name="Argimon S."/>
            <person name="Zhang W."/>
            <person name="Yang X."/>
            <person name="Jeffery I.B."/>
            <person name="Cooney J.C."/>
            <person name="Kagawa T.F."/>
            <person name="Liu W."/>
            <person name="Song Y."/>
            <person name="Salvetti E."/>
            <person name="Wrobel A."/>
            <person name="Rasinkangas P."/>
            <person name="Parkhill J."/>
            <person name="Rea M.C."/>
            <person name="O'Sullivan O."/>
            <person name="Ritari J."/>
            <person name="Douillard F.P."/>
            <person name="Paul Ross R."/>
            <person name="Yang R."/>
            <person name="Briner A.E."/>
            <person name="Felis G.E."/>
            <person name="de Vos W.M."/>
            <person name="Barrangou R."/>
            <person name="Klaenhammer T.R."/>
            <person name="Caufield P.W."/>
            <person name="Cui Y."/>
            <person name="Zhang H."/>
            <person name="O'Toole P.W."/>
        </authorList>
    </citation>
    <scope>NUCLEOTIDE SEQUENCE [LARGE SCALE GENOMIC DNA]</scope>
    <source>
        <strain evidence="2 4">DSM 22301</strain>
    </source>
</reference>
<dbReference type="AlphaFoldDB" id="A0A0R2K2D6"/>
<evidence type="ECO:0000313" key="4">
    <source>
        <dbReference type="Proteomes" id="UP000051749"/>
    </source>
</evidence>
<name>A0A0R2K2D6_9LACO</name>
<keyword evidence="1" id="KW-0812">Transmembrane</keyword>
<dbReference type="GeneID" id="76044523"/>
<dbReference type="EMBL" id="JQBY01000038">
    <property type="protein sequence ID" value="KRN81196.1"/>
    <property type="molecule type" value="Genomic_DNA"/>
</dbReference>
<dbReference type="Proteomes" id="UP000182818">
    <property type="component" value="Unassembled WGS sequence"/>
</dbReference>
<evidence type="ECO:0000256" key="1">
    <source>
        <dbReference type="SAM" id="Phobius"/>
    </source>
</evidence>
<dbReference type="EMBL" id="FOGK01000033">
    <property type="protein sequence ID" value="SER95354.1"/>
    <property type="molecule type" value="Genomic_DNA"/>
</dbReference>
<sequence length="159" mass="18466">MIILYVLIILIVIVLVGSYAIRRRKRKRALLVVQSASRHDVTLAMAKVSDALKEQKVILTGQTDTTPKLVSDIWGRGVLAFEFSFGKTDLQKNELESLRHWINEVVKKYAKDNNIQSRFEYPVFCVTDIWLYHEELHVDVANVINEPTREYIEDLHKVE</sequence>
<dbReference type="OrthoDB" id="2146119at2"/>
<feature type="transmembrane region" description="Helical" evidence="1">
    <location>
        <begin position="6"/>
        <end position="21"/>
    </location>
</feature>